<reference evidence="2" key="1">
    <citation type="submission" date="2021-01" db="EMBL/GenBank/DDBJ databases">
        <title>Phytophthora aleatoria, a newly-described species from Pinus radiata is distinct from Phytophthora cactorum isolates based on comparative genomics.</title>
        <authorList>
            <person name="Mcdougal R."/>
            <person name="Panda P."/>
            <person name="Williams N."/>
            <person name="Studholme D.J."/>
        </authorList>
    </citation>
    <scope>NUCLEOTIDE SEQUENCE</scope>
    <source>
        <strain evidence="2">NZFS 4037</strain>
    </source>
</reference>
<sequence>MNQFLGMTSEWLAEVFITDEATMLTYNAVSETHWQVADDPVLVHSCEREKYRCAQDVCGRITAEISDLPVKTFRCALDYLERWCKKLRQGDLSTAIWSDENNNDEEKNLPATQKADELEEKNQKQHGDSNPSEKRPEPTASSGPAIKPFNPRRRVGRPRKDKAAANAKESRERKEYNKGSKLRNAVRGDDVASVEEFLKARQQPLIDLSSFHNTFEVRSGRDL</sequence>
<evidence type="ECO:0000256" key="1">
    <source>
        <dbReference type="SAM" id="MobiDB-lite"/>
    </source>
</evidence>
<evidence type="ECO:0000313" key="3">
    <source>
        <dbReference type="Proteomes" id="UP000709295"/>
    </source>
</evidence>
<feature type="region of interest" description="Disordered" evidence="1">
    <location>
        <begin position="116"/>
        <end position="181"/>
    </location>
</feature>
<dbReference type="Proteomes" id="UP000709295">
    <property type="component" value="Unassembled WGS sequence"/>
</dbReference>
<comment type="caution">
    <text evidence="2">The sequence shown here is derived from an EMBL/GenBank/DDBJ whole genome shotgun (WGS) entry which is preliminary data.</text>
</comment>
<dbReference type="AlphaFoldDB" id="A0A8J5LXE6"/>
<evidence type="ECO:0000313" key="2">
    <source>
        <dbReference type="EMBL" id="KAG6949364.1"/>
    </source>
</evidence>
<feature type="compositionally biased region" description="Basic residues" evidence="1">
    <location>
        <begin position="150"/>
        <end position="160"/>
    </location>
</feature>
<proteinExistence type="predicted"/>
<feature type="compositionally biased region" description="Basic and acidic residues" evidence="1">
    <location>
        <begin position="116"/>
        <end position="137"/>
    </location>
</feature>
<protein>
    <submittedName>
        <fullName evidence="2">Uncharacterized protein</fullName>
    </submittedName>
</protein>
<feature type="compositionally biased region" description="Basic and acidic residues" evidence="1">
    <location>
        <begin position="168"/>
        <end position="178"/>
    </location>
</feature>
<dbReference type="EMBL" id="JAENGY010001436">
    <property type="protein sequence ID" value="KAG6949364.1"/>
    <property type="molecule type" value="Genomic_DNA"/>
</dbReference>
<organism evidence="2 3">
    <name type="scientific">Phytophthora aleatoria</name>
    <dbReference type="NCBI Taxonomy" id="2496075"/>
    <lineage>
        <taxon>Eukaryota</taxon>
        <taxon>Sar</taxon>
        <taxon>Stramenopiles</taxon>
        <taxon>Oomycota</taxon>
        <taxon>Peronosporomycetes</taxon>
        <taxon>Peronosporales</taxon>
        <taxon>Peronosporaceae</taxon>
        <taxon>Phytophthora</taxon>
    </lineage>
</organism>
<keyword evidence="3" id="KW-1185">Reference proteome</keyword>
<gene>
    <name evidence="2" type="ORF">JG688_00014661</name>
</gene>
<name>A0A8J5LXE6_9STRA</name>
<accession>A0A8J5LXE6</accession>